<dbReference type="RefSeq" id="WP_369314737.1">
    <property type="nucleotide sequence ID" value="NZ_JBEHZE010000002.1"/>
</dbReference>
<sequence length="758" mass="81218">MRALIAIFVLIMPVAANAAQTLPVRADEHGEYSRLVIPNAPDDWRIATSNRKIEIAFPEQDYAFDLSDILEKRKAHRVLSAKAVVNGTTKSLLLSLTCDCPVRTSKSAENSIIIDIFNPSPVALTPDELGKGEITKTAEAPVQDDDKTPENLRAARDRMISLLAEARHQGVVQLKIDDERAAEEEIQATEITLASHEITEPEEALVNETPLPDHDIAMIDTASCVDPALFAEPSEVEGQISYGTIANLRQRFDITDDDAERRDLANTLAIAYLHIGFFEEASSVANSLARDGDGNMVVAAALADIASGSTARAKKTLTPYRACGPLLELAYAAAAGPDDSLTAAMSENHVTALKNVTEPLRAPIAEALALNALETQNVGIARSFFEVAQQARGHEKTAALAIIERALGQESGASVDDAMATNEIAEIAQTPGPLQTKALAILAEDYREKAEAAYDGLLDDIAAQSTNRNGTLSDARSAFTGAKALAEAGRFNEGIAVLDNTATSIPVSRDASQTLARSLIMNALQKDTETRLSAVNAFFQYNDFLNGSATELDPEINLTVARELASYGSTALVNRALEGLGKEWNAEIAALSARAALNSSNPTRALEIAKHGHDSEELSVIAIEATERLQERDATVEAIKTAMNKGLNNNQFASAAWRAKDWSLTANAYANLPTDQKSPELDARVALASLNAGKKEIPAMLKERLASNPTRLAAISHMFLAAPQFNIRAIDTLADYSNGVSRETVFMQTGLGAKGDGR</sequence>
<proteinExistence type="predicted"/>
<evidence type="ECO:0008006" key="4">
    <source>
        <dbReference type="Google" id="ProtNLM"/>
    </source>
</evidence>
<evidence type="ECO:0000256" key="1">
    <source>
        <dbReference type="SAM" id="SignalP"/>
    </source>
</evidence>
<protein>
    <recommendedName>
        <fullName evidence="4">Tetratricopeptide repeat protein</fullName>
    </recommendedName>
</protein>
<feature type="chain" id="PRO_5046987168" description="Tetratricopeptide repeat protein" evidence="1">
    <location>
        <begin position="19"/>
        <end position="758"/>
    </location>
</feature>
<evidence type="ECO:0000313" key="3">
    <source>
        <dbReference type="Proteomes" id="UP001560685"/>
    </source>
</evidence>
<evidence type="ECO:0000313" key="2">
    <source>
        <dbReference type="EMBL" id="MEX6634696.1"/>
    </source>
</evidence>
<keyword evidence="3" id="KW-1185">Reference proteome</keyword>
<reference evidence="2 3" key="1">
    <citation type="submission" date="2024-05" db="EMBL/GenBank/DDBJ databases">
        <title>Three bacterial strains, DH-69, EH-24, and ECK-19 isolated from coastal sediments.</title>
        <authorList>
            <person name="Ye Y.-Q."/>
            <person name="Du Z.-J."/>
        </authorList>
    </citation>
    <scope>NUCLEOTIDE SEQUENCE [LARGE SCALE GENOMIC DNA]</scope>
    <source>
        <strain evidence="2 3">ECK-19</strain>
    </source>
</reference>
<feature type="signal peptide" evidence="1">
    <location>
        <begin position="1"/>
        <end position="18"/>
    </location>
</feature>
<keyword evidence="1" id="KW-0732">Signal</keyword>
<dbReference type="EMBL" id="JBEHZE010000002">
    <property type="protein sequence ID" value="MEX6634696.1"/>
    <property type="molecule type" value="Genomic_DNA"/>
</dbReference>
<accession>A0ABV3ZBE2</accession>
<dbReference type="Proteomes" id="UP001560685">
    <property type="component" value="Unassembled WGS sequence"/>
</dbReference>
<comment type="caution">
    <text evidence="2">The sequence shown here is derived from an EMBL/GenBank/DDBJ whole genome shotgun (WGS) entry which is preliminary data.</text>
</comment>
<gene>
    <name evidence="2" type="ORF">ABFZ84_14190</name>
</gene>
<organism evidence="2 3">
    <name type="scientific">Hyphococcus lacteus</name>
    <dbReference type="NCBI Taxonomy" id="3143536"/>
    <lineage>
        <taxon>Bacteria</taxon>
        <taxon>Pseudomonadati</taxon>
        <taxon>Pseudomonadota</taxon>
        <taxon>Alphaproteobacteria</taxon>
        <taxon>Parvularculales</taxon>
        <taxon>Parvularculaceae</taxon>
        <taxon>Hyphococcus</taxon>
    </lineage>
</organism>
<name>A0ABV3ZBE2_9PROT</name>